<evidence type="ECO:0000313" key="2">
    <source>
        <dbReference type="Proteomes" id="UP000745577"/>
    </source>
</evidence>
<accession>A0A955I790</accession>
<reference evidence="1" key="1">
    <citation type="submission" date="2020-04" db="EMBL/GenBank/DDBJ databases">
        <authorList>
            <person name="Zhang T."/>
        </authorList>
    </citation>
    <scope>NUCLEOTIDE SEQUENCE</scope>
    <source>
        <strain evidence="1">HKST-UBA15</strain>
    </source>
</reference>
<organism evidence="1 2">
    <name type="scientific">Candidatus Dojkabacteria bacterium</name>
    <dbReference type="NCBI Taxonomy" id="2099670"/>
    <lineage>
        <taxon>Bacteria</taxon>
        <taxon>Candidatus Dojkabacteria</taxon>
    </lineage>
</organism>
<proteinExistence type="predicted"/>
<comment type="caution">
    <text evidence="1">The sequence shown here is derived from an EMBL/GenBank/DDBJ whole genome shotgun (WGS) entry which is preliminary data.</text>
</comment>
<sequence>MDDFLQKIQNIKDQKLAELNKSITEIQNRELEPIRREELSLKNIVKQKIEQNEDLKVSRAKFLEKSSKMGIQSAAKKDLIEKFVDDYLNNLFKDKSRLKDLLAKNIEKIKDEKGTLNIDENSYNLVKSVIKDSWDIKIDNHLKGFIFESQAVSVELTEAILRKEIYDNNKTALNQILFE</sequence>
<dbReference type="AlphaFoldDB" id="A0A955I790"/>
<gene>
    <name evidence="1" type="ORF">KC675_04035</name>
</gene>
<protein>
    <submittedName>
        <fullName evidence="1">Uncharacterized protein</fullName>
    </submittedName>
</protein>
<dbReference type="Proteomes" id="UP000745577">
    <property type="component" value="Unassembled WGS sequence"/>
</dbReference>
<reference evidence="1" key="2">
    <citation type="journal article" date="2021" name="Microbiome">
        <title>Successional dynamics and alternative stable states in a saline activated sludge microbial community over 9 years.</title>
        <authorList>
            <person name="Wang Y."/>
            <person name="Ye J."/>
            <person name="Ju F."/>
            <person name="Liu L."/>
            <person name="Boyd J.A."/>
            <person name="Deng Y."/>
            <person name="Parks D.H."/>
            <person name="Jiang X."/>
            <person name="Yin X."/>
            <person name="Woodcroft B.J."/>
            <person name="Tyson G.W."/>
            <person name="Hugenholtz P."/>
            <person name="Polz M.F."/>
            <person name="Zhang T."/>
        </authorList>
    </citation>
    <scope>NUCLEOTIDE SEQUENCE</scope>
    <source>
        <strain evidence="1">HKST-UBA15</strain>
    </source>
</reference>
<dbReference type="EMBL" id="JAGQLL010000048">
    <property type="protein sequence ID" value="MCA9380320.1"/>
    <property type="molecule type" value="Genomic_DNA"/>
</dbReference>
<evidence type="ECO:0000313" key="1">
    <source>
        <dbReference type="EMBL" id="MCA9380320.1"/>
    </source>
</evidence>
<name>A0A955I790_9BACT</name>